<dbReference type="SUPFAM" id="SSF144083">
    <property type="entry name" value="Magnesium transport protein CorA, transmembrane region"/>
    <property type="match status" value="1"/>
</dbReference>
<dbReference type="Gene3D" id="1.20.58.340">
    <property type="entry name" value="Magnesium transport protein CorA, transmembrane region"/>
    <property type="match status" value="2"/>
</dbReference>
<evidence type="ECO:0000256" key="3">
    <source>
        <dbReference type="ARBA" id="ARBA00022448"/>
    </source>
</evidence>
<dbReference type="GO" id="GO:0015095">
    <property type="term" value="F:magnesium ion transmembrane transporter activity"/>
    <property type="evidence" value="ECO:0007669"/>
    <property type="project" value="TreeGrafter"/>
</dbReference>
<dbReference type="EMBL" id="JASCXW010000010">
    <property type="protein sequence ID" value="MDI6452751.1"/>
    <property type="molecule type" value="Genomic_DNA"/>
</dbReference>
<dbReference type="GO" id="GO:0015087">
    <property type="term" value="F:cobalt ion transmembrane transporter activity"/>
    <property type="evidence" value="ECO:0007669"/>
    <property type="project" value="TreeGrafter"/>
</dbReference>
<evidence type="ECO:0000313" key="13">
    <source>
        <dbReference type="EMBL" id="MDI6452751.1"/>
    </source>
</evidence>
<evidence type="ECO:0000256" key="9">
    <source>
        <dbReference type="ARBA" id="ARBA00023136"/>
    </source>
</evidence>
<reference evidence="13" key="1">
    <citation type="submission" date="2023-05" db="EMBL/GenBank/DDBJ databases">
        <title>Mariniplasma microaerophilum sp. nov., a novel anaerobic mollicute isolated from terrestrial mud volcano, Taman Peninsula, Russia.</title>
        <authorList>
            <person name="Khomyakova M.A."/>
            <person name="Merkel A.Y."/>
            <person name="Slobodkin A.I."/>
        </authorList>
    </citation>
    <scope>NUCLEOTIDE SEQUENCE</scope>
    <source>
        <strain evidence="13">M4Ah</strain>
    </source>
</reference>
<feature type="transmembrane region" description="Helical" evidence="12">
    <location>
        <begin position="310"/>
        <end position="330"/>
    </location>
</feature>
<evidence type="ECO:0000256" key="5">
    <source>
        <dbReference type="ARBA" id="ARBA00022692"/>
    </source>
</evidence>
<dbReference type="GO" id="GO:0005886">
    <property type="term" value="C:plasma membrane"/>
    <property type="evidence" value="ECO:0007669"/>
    <property type="project" value="UniProtKB-SubCell"/>
</dbReference>
<evidence type="ECO:0000256" key="2">
    <source>
        <dbReference type="ARBA" id="ARBA00009765"/>
    </source>
</evidence>
<dbReference type="Pfam" id="PF01544">
    <property type="entry name" value="CorA"/>
    <property type="match status" value="1"/>
</dbReference>
<keyword evidence="14" id="KW-1185">Reference proteome</keyword>
<keyword evidence="5 12" id="KW-0812">Transmembrane</keyword>
<comment type="function">
    <text evidence="11">Mediates influx of magnesium ions. Alternates between open and closed states. Activated by low cytoplasmic Mg(2+) levels. Inactive when cytoplasmic Mg(2+) levels are high.</text>
</comment>
<feature type="transmembrane region" description="Helical" evidence="12">
    <location>
        <begin position="275"/>
        <end position="298"/>
    </location>
</feature>
<organism evidence="13 14">
    <name type="scientific">Peloplasma aerotolerans</name>
    <dbReference type="NCBI Taxonomy" id="3044389"/>
    <lineage>
        <taxon>Bacteria</taxon>
        <taxon>Bacillati</taxon>
        <taxon>Mycoplasmatota</taxon>
        <taxon>Mollicutes</taxon>
        <taxon>Acholeplasmatales</taxon>
        <taxon>Acholeplasmataceae</taxon>
        <taxon>Peloplasma</taxon>
    </lineage>
</organism>
<sequence>MGLSSYLRPKTMMYTGKHDNVKTEITHYQYGVELLDIIKEYEPTRQAKHYIQVVGLSDVDQLKKIREFYQIDHLVFEDVLNVNQRNKIELTNQYLFGTFNISYLENKQIKNDYLSLIMFNDIIISFHETTPVYLAPLEQLFTEYKELKEKNIDFLLYEILDIITDGHLDVYDHLDYMVNQFEEEILETKNIEQEAFYLIRKQLLKLRNNVSPVYEQLEKIMLKKELLFNNDNIPYYDDLKDHLQRLELRLIQSKETTNHLLDLHINNQSNKMNQIMATLTLFSAIFIPLSFLTGFFGMNFVYFEVLTYEHALIFFVAVCAIIAGAMFYIFKKKKWL</sequence>
<dbReference type="SUPFAM" id="SSF143865">
    <property type="entry name" value="CorA soluble domain-like"/>
    <property type="match status" value="1"/>
</dbReference>
<evidence type="ECO:0000256" key="11">
    <source>
        <dbReference type="ARBA" id="ARBA00045497"/>
    </source>
</evidence>
<comment type="caution">
    <text evidence="13">The sequence shown here is derived from an EMBL/GenBank/DDBJ whole genome shotgun (WGS) entry which is preliminary data.</text>
</comment>
<dbReference type="Gene3D" id="3.30.460.20">
    <property type="entry name" value="CorA soluble domain-like"/>
    <property type="match status" value="1"/>
</dbReference>
<protein>
    <submittedName>
        <fullName evidence="13">CorA family divalent cation transporter</fullName>
    </submittedName>
</protein>
<evidence type="ECO:0000256" key="7">
    <source>
        <dbReference type="ARBA" id="ARBA00022989"/>
    </source>
</evidence>
<evidence type="ECO:0000256" key="6">
    <source>
        <dbReference type="ARBA" id="ARBA00022842"/>
    </source>
</evidence>
<dbReference type="InterPro" id="IPR002523">
    <property type="entry name" value="MgTranspt_CorA/ZnTranspt_ZntB"/>
</dbReference>
<comment type="catalytic activity">
    <reaction evidence="10">
        <text>Mg(2+)(in) = Mg(2+)(out)</text>
        <dbReference type="Rhea" id="RHEA:29827"/>
        <dbReference type="ChEBI" id="CHEBI:18420"/>
    </reaction>
</comment>
<gene>
    <name evidence="13" type="ORF">QJ521_04175</name>
</gene>
<name>A0AAW6U452_9MOLU</name>
<dbReference type="Proteomes" id="UP001431532">
    <property type="component" value="Unassembled WGS sequence"/>
</dbReference>
<dbReference type="AlphaFoldDB" id="A0AAW6U452"/>
<evidence type="ECO:0000256" key="8">
    <source>
        <dbReference type="ARBA" id="ARBA00023065"/>
    </source>
</evidence>
<evidence type="ECO:0000256" key="12">
    <source>
        <dbReference type="SAM" id="Phobius"/>
    </source>
</evidence>
<keyword evidence="6" id="KW-0460">Magnesium</keyword>
<dbReference type="GO" id="GO:0000287">
    <property type="term" value="F:magnesium ion binding"/>
    <property type="evidence" value="ECO:0007669"/>
    <property type="project" value="TreeGrafter"/>
</dbReference>
<keyword evidence="8" id="KW-0406">Ion transport</keyword>
<dbReference type="InterPro" id="IPR045863">
    <property type="entry name" value="CorA_TM1_TM2"/>
</dbReference>
<dbReference type="PANTHER" id="PTHR46494">
    <property type="entry name" value="CORA FAMILY METAL ION TRANSPORTER (EUROFUNG)"/>
    <property type="match status" value="1"/>
</dbReference>
<accession>A0AAW6U452</accession>
<keyword evidence="9 12" id="KW-0472">Membrane</keyword>
<dbReference type="InterPro" id="IPR045861">
    <property type="entry name" value="CorA_cytoplasmic_dom"/>
</dbReference>
<dbReference type="GO" id="GO:0050897">
    <property type="term" value="F:cobalt ion binding"/>
    <property type="evidence" value="ECO:0007669"/>
    <property type="project" value="TreeGrafter"/>
</dbReference>
<keyword evidence="7 12" id="KW-1133">Transmembrane helix</keyword>
<evidence type="ECO:0000256" key="1">
    <source>
        <dbReference type="ARBA" id="ARBA00004651"/>
    </source>
</evidence>
<evidence type="ECO:0000313" key="14">
    <source>
        <dbReference type="Proteomes" id="UP001431532"/>
    </source>
</evidence>
<comment type="subcellular location">
    <subcellularLocation>
        <location evidence="1">Cell membrane</location>
        <topology evidence="1">Multi-pass membrane protein</topology>
    </subcellularLocation>
</comment>
<dbReference type="FunFam" id="1.20.58.340:FF:000004">
    <property type="entry name" value="Magnesium transport protein CorA"/>
    <property type="match status" value="1"/>
</dbReference>
<keyword evidence="3" id="KW-0813">Transport</keyword>
<evidence type="ECO:0000256" key="4">
    <source>
        <dbReference type="ARBA" id="ARBA00022475"/>
    </source>
</evidence>
<dbReference type="RefSeq" id="WP_282839176.1">
    <property type="nucleotide sequence ID" value="NZ_JASCXW010000010.1"/>
</dbReference>
<dbReference type="PANTHER" id="PTHR46494:SF1">
    <property type="entry name" value="CORA FAMILY METAL ION TRANSPORTER (EUROFUNG)"/>
    <property type="match status" value="1"/>
</dbReference>
<comment type="similarity">
    <text evidence="2">Belongs to the CorA metal ion transporter (MIT) (TC 1.A.35) family.</text>
</comment>
<keyword evidence="4" id="KW-1003">Cell membrane</keyword>
<proteinExistence type="inferred from homology"/>
<evidence type="ECO:0000256" key="10">
    <source>
        <dbReference type="ARBA" id="ARBA00034269"/>
    </source>
</evidence>